<evidence type="ECO:0000256" key="5">
    <source>
        <dbReference type="RuleBase" id="RU363041"/>
    </source>
</evidence>
<keyword evidence="5" id="KW-1003">Cell membrane</keyword>
<keyword evidence="8" id="KW-1185">Reference proteome</keyword>
<evidence type="ECO:0000256" key="1">
    <source>
        <dbReference type="ARBA" id="ARBA00004141"/>
    </source>
</evidence>
<proteinExistence type="inferred from homology"/>
<dbReference type="RefSeq" id="WP_154596495.1">
    <property type="nucleotide sequence ID" value="NZ_CP060587.1"/>
</dbReference>
<dbReference type="GO" id="GO:0005886">
    <property type="term" value="C:plasma membrane"/>
    <property type="evidence" value="ECO:0007669"/>
    <property type="project" value="UniProtKB-SubCell"/>
</dbReference>
<evidence type="ECO:0000256" key="4">
    <source>
        <dbReference type="ARBA" id="ARBA00023136"/>
    </source>
</evidence>
<organism evidence="6 9">
    <name type="scientific">Aeromicrobium senzhongii</name>
    <dbReference type="NCBI Taxonomy" id="2663859"/>
    <lineage>
        <taxon>Bacteria</taxon>
        <taxon>Bacillati</taxon>
        <taxon>Actinomycetota</taxon>
        <taxon>Actinomycetes</taxon>
        <taxon>Propionibacteriales</taxon>
        <taxon>Nocardioidaceae</taxon>
        <taxon>Aeromicrobium</taxon>
    </lineage>
</organism>
<feature type="transmembrane region" description="Helical" evidence="5">
    <location>
        <begin position="135"/>
        <end position="160"/>
    </location>
</feature>
<dbReference type="EMBL" id="JACTVM010000002">
    <property type="protein sequence ID" value="MBC9226089.1"/>
    <property type="molecule type" value="Genomic_DNA"/>
</dbReference>
<keyword evidence="3 5" id="KW-1133">Transmembrane helix</keyword>
<feature type="transmembrane region" description="Helical" evidence="5">
    <location>
        <begin position="79"/>
        <end position="97"/>
    </location>
</feature>
<dbReference type="EMBL" id="CP060587">
    <property type="protein sequence ID" value="QNL94069.1"/>
    <property type="molecule type" value="Genomic_DNA"/>
</dbReference>
<protein>
    <recommendedName>
        <fullName evidence="5">Probable membrane transporter protein</fullName>
    </recommendedName>
</protein>
<dbReference type="AlphaFoldDB" id="A0A8I0K2B7"/>
<name>A0A8I0K2B7_9ACTN</name>
<dbReference type="InterPro" id="IPR002781">
    <property type="entry name" value="TM_pro_TauE-like"/>
</dbReference>
<keyword evidence="2 5" id="KW-0812">Transmembrane</keyword>
<accession>A0A8I0K2B7</accession>
<evidence type="ECO:0000313" key="9">
    <source>
        <dbReference type="Proteomes" id="UP000620591"/>
    </source>
</evidence>
<keyword evidence="4 5" id="KW-0472">Membrane</keyword>
<comment type="similarity">
    <text evidence="5">Belongs to the 4-toluene sulfonate uptake permease (TSUP) (TC 2.A.102) family.</text>
</comment>
<evidence type="ECO:0000256" key="3">
    <source>
        <dbReference type="ARBA" id="ARBA00022989"/>
    </source>
</evidence>
<feature type="transmembrane region" description="Helical" evidence="5">
    <location>
        <begin position="103"/>
        <end position="123"/>
    </location>
</feature>
<dbReference type="Proteomes" id="UP000620591">
    <property type="component" value="Unassembled WGS sequence"/>
</dbReference>
<gene>
    <name evidence="7" type="ORF">H9L21_13400</name>
    <name evidence="6" type="ORF">IBG24_07165</name>
</gene>
<evidence type="ECO:0000256" key="2">
    <source>
        <dbReference type="ARBA" id="ARBA00022692"/>
    </source>
</evidence>
<sequence length="240" mass="23935">MSDQLLAGLSSGDLVLLAVLVGAFAQATTGMGFSLVAAPVLIAVRGPAEGVALVVLLAACSSGLPLLREGRHAQRRDALRLLVPTLAATPLIAWALAPLDHTWLAVAGGIGVVVGVAMLASGWRSAWLRRPAGTIATGIMSAGLNVVGGVGGPPVGLYAANSTWTPAQTRGTLHTFLIVQNLVTAVVVGLVLPSWQMLAALGVGTVVGLVVAPRLSIGAARAGILCVSAVGGMALLLSAA</sequence>
<feature type="transmembrane region" description="Helical" evidence="5">
    <location>
        <begin position="222"/>
        <end position="239"/>
    </location>
</feature>
<comment type="subcellular location">
    <subcellularLocation>
        <location evidence="5">Cell membrane</location>
        <topology evidence="5">Multi-pass membrane protein</topology>
    </subcellularLocation>
    <subcellularLocation>
        <location evidence="1">Membrane</location>
        <topology evidence="1">Multi-pass membrane protein</topology>
    </subcellularLocation>
</comment>
<reference evidence="6" key="1">
    <citation type="submission" date="2020-09" db="EMBL/GenBank/DDBJ databases">
        <title>Novel species in genus Aeromicrobium.</title>
        <authorList>
            <person name="Zhang G."/>
        </authorList>
    </citation>
    <scope>NUCLEOTIDE SEQUENCE</scope>
    <source>
        <strain evidence="8">zg-629</strain>
        <strain evidence="7">Zg-629</strain>
        <strain evidence="6">Zg-636</strain>
    </source>
</reference>
<evidence type="ECO:0000313" key="7">
    <source>
        <dbReference type="EMBL" id="QNL94069.1"/>
    </source>
</evidence>
<evidence type="ECO:0000313" key="6">
    <source>
        <dbReference type="EMBL" id="MBC9226089.1"/>
    </source>
</evidence>
<feature type="transmembrane region" description="Helical" evidence="5">
    <location>
        <begin position="172"/>
        <end position="191"/>
    </location>
</feature>
<evidence type="ECO:0000313" key="8">
    <source>
        <dbReference type="Proteomes" id="UP000515871"/>
    </source>
</evidence>
<dbReference type="Pfam" id="PF01925">
    <property type="entry name" value="TauE"/>
    <property type="match status" value="1"/>
</dbReference>
<dbReference type="Proteomes" id="UP000515871">
    <property type="component" value="Chromosome"/>
</dbReference>